<protein>
    <recommendedName>
        <fullName evidence="5 6">Cell division protein FtsA</fullName>
    </recommendedName>
</protein>
<dbReference type="STRING" id="1798338.A3J56_01605"/>
<keyword evidence="2 5" id="KW-0132">Cell division</keyword>
<comment type="similarity">
    <text evidence="5 6">Belongs to the FtsA/MreB family.</text>
</comment>
<evidence type="ECO:0000259" key="7">
    <source>
        <dbReference type="SMART" id="SM00842"/>
    </source>
</evidence>
<evidence type="ECO:0000256" key="4">
    <source>
        <dbReference type="ARBA" id="ARBA00023306"/>
    </source>
</evidence>
<dbReference type="InterPro" id="IPR043129">
    <property type="entry name" value="ATPase_NBD"/>
</dbReference>
<dbReference type="InterPro" id="IPR003494">
    <property type="entry name" value="SHS2_FtsA"/>
</dbReference>
<dbReference type="GO" id="GO:0043093">
    <property type="term" value="P:FtsZ-dependent cytokinesis"/>
    <property type="evidence" value="ECO:0007669"/>
    <property type="project" value="UniProtKB-UniRule"/>
</dbReference>
<gene>
    <name evidence="5" type="primary">ftsA</name>
    <name evidence="8" type="ORF">A3J56_01605</name>
</gene>
<dbReference type="GO" id="GO:0009898">
    <property type="term" value="C:cytoplasmic side of plasma membrane"/>
    <property type="evidence" value="ECO:0007669"/>
    <property type="project" value="UniProtKB-UniRule"/>
</dbReference>
<evidence type="ECO:0000313" key="9">
    <source>
        <dbReference type="Proteomes" id="UP000178406"/>
    </source>
</evidence>
<keyword evidence="1 5" id="KW-1003">Cell membrane</keyword>
<dbReference type="HAMAP" id="MF_02033">
    <property type="entry name" value="FtsA"/>
    <property type="match status" value="1"/>
</dbReference>
<dbReference type="SUPFAM" id="SSF53067">
    <property type="entry name" value="Actin-like ATPase domain"/>
    <property type="match status" value="2"/>
</dbReference>
<name>A0A1F5WGS3_9BACT</name>
<evidence type="ECO:0000256" key="3">
    <source>
        <dbReference type="ARBA" id="ARBA00023136"/>
    </source>
</evidence>
<organism evidence="8 9">
    <name type="scientific">Candidatus Giovannonibacteria bacterium RIFCSPHIGHO2_02_FULL_46_20</name>
    <dbReference type="NCBI Taxonomy" id="1798338"/>
    <lineage>
        <taxon>Bacteria</taxon>
        <taxon>Candidatus Giovannoniibacteriota</taxon>
    </lineage>
</organism>
<dbReference type="PANTHER" id="PTHR32432">
    <property type="entry name" value="CELL DIVISION PROTEIN FTSA-RELATED"/>
    <property type="match status" value="1"/>
</dbReference>
<evidence type="ECO:0000313" key="8">
    <source>
        <dbReference type="EMBL" id="OGF74780.1"/>
    </source>
</evidence>
<dbReference type="Pfam" id="PF02491">
    <property type="entry name" value="SHS2_FTSA"/>
    <property type="match status" value="1"/>
</dbReference>
<dbReference type="SMART" id="SM00842">
    <property type="entry name" value="FtsA"/>
    <property type="match status" value="1"/>
</dbReference>
<proteinExistence type="inferred from homology"/>
<comment type="caution">
    <text evidence="8">The sequence shown here is derived from an EMBL/GenBank/DDBJ whole genome shotgun (WGS) entry which is preliminary data.</text>
</comment>
<dbReference type="InterPro" id="IPR050696">
    <property type="entry name" value="FtsA/MreB"/>
</dbReference>
<keyword evidence="3 5" id="KW-0472">Membrane</keyword>
<dbReference type="Proteomes" id="UP000178406">
    <property type="component" value="Unassembled WGS sequence"/>
</dbReference>
<dbReference type="Gene3D" id="3.30.420.40">
    <property type="match status" value="1"/>
</dbReference>
<comment type="function">
    <text evidence="5 6">Cell division protein that is involved in the assembly of the Z ring. May serve as a membrane anchor for the Z ring.</text>
</comment>
<keyword evidence="4 5" id="KW-0131">Cell cycle</keyword>
<evidence type="ECO:0000256" key="2">
    <source>
        <dbReference type="ARBA" id="ARBA00022618"/>
    </source>
</evidence>
<dbReference type="AlphaFoldDB" id="A0A1F5WGS3"/>
<dbReference type="NCBIfam" id="TIGR01174">
    <property type="entry name" value="ftsA"/>
    <property type="match status" value="1"/>
</dbReference>
<evidence type="ECO:0000256" key="5">
    <source>
        <dbReference type="HAMAP-Rule" id="MF_02033"/>
    </source>
</evidence>
<dbReference type="CDD" id="cd24048">
    <property type="entry name" value="ASKHA_NBD_FtsA"/>
    <property type="match status" value="1"/>
</dbReference>
<dbReference type="Pfam" id="PF14450">
    <property type="entry name" value="FtsA"/>
    <property type="match status" value="1"/>
</dbReference>
<sequence length="399" mass="42869">MARPYGVIGIDLGTDSTKAVFLEAVRGEDQPRVAAVSVSLSQGIRKGVIFEPDQAALSLRKALDALSQATEGASARSYISIGGIGLGFQKSRGLIAISRADGEVSGEDIRRAVAASETNLSRVQNREILHKIPLLYYVDNDTVTHDPLGLSGIKLEAETLFITMFSHHTKAVLKALDEAQVEVEELAATPFALSHAVFSKREKEVGVMALDIGAATTSLVIFEEGLPYSLEVIPWGSAHITHDIAMGFQISIDEAEKLKINHGAVTRSVSPGKKEDTVYGNYSKKKLSEIIEARLNDIFELVEKHLKKVDRTGLLPAGVVLVGGGANLPGIDSFVREYLKLPVRIGSPEHIGGFKDKVNNPAWAGAVGVALMGLSQKGGAPMFRGKSGVLLRWLRTFLP</sequence>
<dbReference type="EMBL" id="MFHQ01000006">
    <property type="protein sequence ID" value="OGF74780.1"/>
    <property type="molecule type" value="Genomic_DNA"/>
</dbReference>
<accession>A0A1F5WGS3</accession>
<reference evidence="8 9" key="1">
    <citation type="journal article" date="2016" name="Nat. Commun.">
        <title>Thousands of microbial genomes shed light on interconnected biogeochemical processes in an aquifer system.</title>
        <authorList>
            <person name="Anantharaman K."/>
            <person name="Brown C.T."/>
            <person name="Hug L.A."/>
            <person name="Sharon I."/>
            <person name="Castelle C.J."/>
            <person name="Probst A.J."/>
            <person name="Thomas B.C."/>
            <person name="Singh A."/>
            <person name="Wilkins M.J."/>
            <person name="Karaoz U."/>
            <person name="Brodie E.L."/>
            <person name="Williams K.H."/>
            <person name="Hubbard S.S."/>
            <person name="Banfield J.F."/>
        </authorList>
    </citation>
    <scope>NUCLEOTIDE SEQUENCE [LARGE SCALE GENOMIC DNA]</scope>
</reference>
<dbReference type="GO" id="GO:0032153">
    <property type="term" value="C:cell division site"/>
    <property type="evidence" value="ECO:0007669"/>
    <property type="project" value="UniProtKB-UniRule"/>
</dbReference>
<feature type="domain" description="SHS2" evidence="7">
    <location>
        <begin position="7"/>
        <end position="197"/>
    </location>
</feature>
<evidence type="ECO:0000256" key="6">
    <source>
        <dbReference type="PIRNR" id="PIRNR003101"/>
    </source>
</evidence>
<dbReference type="PIRSF" id="PIRSF003101">
    <property type="entry name" value="FtsA"/>
    <property type="match status" value="1"/>
</dbReference>
<comment type="subcellular location">
    <subcellularLocation>
        <location evidence="5">Cell membrane</location>
        <topology evidence="5">Peripheral membrane protein</topology>
        <orientation evidence="5">Cytoplasmic side</orientation>
    </subcellularLocation>
    <text evidence="5">Localizes to the Z ring in an FtsZ-dependent manner. Targeted to the membrane through a conserved C-terminal amphipathic helix.</text>
</comment>
<dbReference type="InterPro" id="IPR020823">
    <property type="entry name" value="Cell_div_FtsA"/>
</dbReference>
<dbReference type="PANTHER" id="PTHR32432:SF4">
    <property type="entry name" value="CELL DIVISION PROTEIN FTSA"/>
    <property type="match status" value="1"/>
</dbReference>
<comment type="subunit">
    <text evidence="5">Self-interacts. Interacts with FtsZ.</text>
</comment>
<evidence type="ECO:0000256" key="1">
    <source>
        <dbReference type="ARBA" id="ARBA00022475"/>
    </source>
</evidence>